<dbReference type="OMA" id="YMNKETG"/>
<dbReference type="AlphaFoldDB" id="G7J2V9"/>
<feature type="region of interest" description="Disordered" evidence="3">
    <location>
        <begin position="37"/>
        <end position="116"/>
    </location>
</feature>
<gene>
    <name evidence="6" type="primary">11433547</name>
    <name evidence="4" type="ordered locus">MTR_3g109290</name>
    <name evidence="5" type="ORF">MtrunA17_Chr3g0139271</name>
</gene>
<feature type="compositionally biased region" description="Basic and acidic residues" evidence="3">
    <location>
        <begin position="60"/>
        <end position="71"/>
    </location>
</feature>
<reference evidence="6" key="3">
    <citation type="submission" date="2015-04" db="UniProtKB">
        <authorList>
            <consortium name="EnsemblPlants"/>
        </authorList>
    </citation>
    <scope>IDENTIFICATION</scope>
    <source>
        <strain evidence="6">cv. Jemalong A17</strain>
    </source>
</reference>
<feature type="compositionally biased region" description="Acidic residues" evidence="3">
    <location>
        <begin position="72"/>
        <end position="84"/>
    </location>
</feature>
<dbReference type="EMBL" id="CM001219">
    <property type="protein sequence ID" value="AES73828.1"/>
    <property type="molecule type" value="Genomic_DNA"/>
</dbReference>
<dbReference type="OrthoDB" id="201362at2759"/>
<evidence type="ECO:0000256" key="1">
    <source>
        <dbReference type="ARBA" id="ARBA00005701"/>
    </source>
</evidence>
<evidence type="ECO:0000256" key="3">
    <source>
        <dbReference type="SAM" id="MobiDB-lite"/>
    </source>
</evidence>
<reference evidence="4 7" key="2">
    <citation type="journal article" date="2014" name="BMC Genomics">
        <title>An improved genome release (version Mt4.0) for the model legume Medicago truncatula.</title>
        <authorList>
            <person name="Tang H."/>
            <person name="Krishnakumar V."/>
            <person name="Bidwell S."/>
            <person name="Rosen B."/>
            <person name="Chan A."/>
            <person name="Zhou S."/>
            <person name="Gentzbittel L."/>
            <person name="Childs K.L."/>
            <person name="Yandell M."/>
            <person name="Gundlach H."/>
            <person name="Mayer K.F."/>
            <person name="Schwartz D.C."/>
            <person name="Town C.D."/>
        </authorList>
    </citation>
    <scope>GENOME REANNOTATION</scope>
    <source>
        <strain evidence="6 7">cv. Jemalong A17</strain>
    </source>
</reference>
<evidence type="ECO:0000256" key="2">
    <source>
        <dbReference type="ARBA" id="ARBA00022170"/>
    </source>
</evidence>
<dbReference type="Pfam" id="PF07896">
    <property type="entry name" value="DUF1674"/>
    <property type="match status" value="1"/>
</dbReference>
<dbReference type="InterPro" id="IPR012875">
    <property type="entry name" value="SDHF4"/>
</dbReference>
<dbReference type="GO" id="GO:0005739">
    <property type="term" value="C:mitochondrion"/>
    <property type="evidence" value="ECO:0000318"/>
    <property type="project" value="GO_Central"/>
</dbReference>
<dbReference type="HOGENOM" id="CLU_160299_0_1_1"/>
<comment type="similarity">
    <text evidence="1">Belongs to the SDHAF4 family.</text>
</comment>
<evidence type="ECO:0000313" key="5">
    <source>
        <dbReference type="EMBL" id="RHN70787.1"/>
    </source>
</evidence>
<reference evidence="5" key="4">
    <citation type="journal article" date="2018" name="Nat. Plants">
        <title>Whole-genome landscape of Medicago truncatula symbiotic genes.</title>
        <authorList>
            <person name="Pecrix Y."/>
            <person name="Gamas P."/>
            <person name="Carrere S."/>
        </authorList>
    </citation>
    <scope>NUCLEOTIDE SEQUENCE</scope>
    <source>
        <tissue evidence="5">Leaves</tissue>
    </source>
</reference>
<accession>G7J2V9</accession>
<feature type="compositionally biased region" description="Basic and acidic residues" evidence="3">
    <location>
        <begin position="103"/>
        <end position="116"/>
    </location>
</feature>
<dbReference type="Proteomes" id="UP000002051">
    <property type="component" value="Chromosome 3"/>
</dbReference>
<dbReference type="Proteomes" id="UP000265566">
    <property type="component" value="Chromosome 3"/>
</dbReference>
<dbReference type="GO" id="GO:0034553">
    <property type="term" value="P:mitochondrial respiratory chain complex II assembly"/>
    <property type="evidence" value="ECO:0000318"/>
    <property type="project" value="GO_Central"/>
</dbReference>
<dbReference type="EMBL" id="PSQE01000003">
    <property type="protein sequence ID" value="RHN70787.1"/>
    <property type="molecule type" value="Genomic_DNA"/>
</dbReference>
<dbReference type="STRING" id="3880.G7J2V9"/>
<dbReference type="EnsemblPlants" id="AES73828">
    <property type="protein sequence ID" value="AES73828"/>
    <property type="gene ID" value="MTR_3g109290"/>
</dbReference>
<dbReference type="PANTHER" id="PTHR28524:SF3">
    <property type="entry name" value="SUCCINATE DEHYDROGENASE ASSEMBLY FACTOR 4, MITOCHONDRIAL"/>
    <property type="match status" value="1"/>
</dbReference>
<name>G7J2V9_MEDTR</name>
<evidence type="ECO:0000313" key="7">
    <source>
        <dbReference type="Proteomes" id="UP000002051"/>
    </source>
</evidence>
<keyword evidence="7" id="KW-1185">Reference proteome</keyword>
<sequence>MTTSFPRLLSTTASNPTLFRTGSDHLTRSVSNSVTRLLFSSSSSTHHHNEKEQTQTPKPESLHDDDKQSQKEEEEEEEDNDDDIDMNKETGEVGGPKGPEPTRYGDWERNGRCSDF</sequence>
<dbReference type="KEGG" id="mtr:11433547"/>
<proteinExistence type="inferred from homology"/>
<dbReference type="PaxDb" id="3880-AES73828"/>
<evidence type="ECO:0000313" key="4">
    <source>
        <dbReference type="EMBL" id="AES73828.1"/>
    </source>
</evidence>
<dbReference type="Gramene" id="rna19404">
    <property type="protein sequence ID" value="RHN70787.1"/>
    <property type="gene ID" value="gene19404"/>
</dbReference>
<feature type="region of interest" description="Disordered" evidence="3">
    <location>
        <begin position="1"/>
        <end position="24"/>
    </location>
</feature>
<feature type="compositionally biased region" description="Polar residues" evidence="3">
    <location>
        <begin position="1"/>
        <end position="20"/>
    </location>
</feature>
<protein>
    <recommendedName>
        <fullName evidence="2">Succinate dehydrogenase assembly factor 4, mitochondrial</fullName>
    </recommendedName>
</protein>
<dbReference type="eggNOG" id="KOG3245">
    <property type="taxonomic scope" value="Eukaryota"/>
</dbReference>
<reference evidence="4 7" key="1">
    <citation type="journal article" date="2011" name="Nature">
        <title>The Medicago genome provides insight into the evolution of rhizobial symbioses.</title>
        <authorList>
            <person name="Young N.D."/>
            <person name="Debelle F."/>
            <person name="Oldroyd G.E."/>
            <person name="Geurts R."/>
            <person name="Cannon S.B."/>
            <person name="Udvardi M.K."/>
            <person name="Benedito V.A."/>
            <person name="Mayer K.F."/>
            <person name="Gouzy J."/>
            <person name="Schoof H."/>
            <person name="Van de Peer Y."/>
            <person name="Proost S."/>
            <person name="Cook D.R."/>
            <person name="Meyers B.C."/>
            <person name="Spannagl M."/>
            <person name="Cheung F."/>
            <person name="De Mita S."/>
            <person name="Krishnakumar V."/>
            <person name="Gundlach H."/>
            <person name="Zhou S."/>
            <person name="Mudge J."/>
            <person name="Bharti A.K."/>
            <person name="Murray J.D."/>
            <person name="Naoumkina M.A."/>
            <person name="Rosen B."/>
            <person name="Silverstein K.A."/>
            <person name="Tang H."/>
            <person name="Rombauts S."/>
            <person name="Zhao P.X."/>
            <person name="Zhou P."/>
            <person name="Barbe V."/>
            <person name="Bardou P."/>
            <person name="Bechner M."/>
            <person name="Bellec A."/>
            <person name="Berger A."/>
            <person name="Berges H."/>
            <person name="Bidwell S."/>
            <person name="Bisseling T."/>
            <person name="Choisne N."/>
            <person name="Couloux A."/>
            <person name="Denny R."/>
            <person name="Deshpande S."/>
            <person name="Dai X."/>
            <person name="Doyle J.J."/>
            <person name="Dudez A.M."/>
            <person name="Farmer A.D."/>
            <person name="Fouteau S."/>
            <person name="Franken C."/>
            <person name="Gibelin C."/>
            <person name="Gish J."/>
            <person name="Goldstein S."/>
            <person name="Gonzalez A.J."/>
            <person name="Green P.J."/>
            <person name="Hallab A."/>
            <person name="Hartog M."/>
            <person name="Hua A."/>
            <person name="Humphray S.J."/>
            <person name="Jeong D.H."/>
            <person name="Jing Y."/>
            <person name="Jocker A."/>
            <person name="Kenton S.M."/>
            <person name="Kim D.J."/>
            <person name="Klee K."/>
            <person name="Lai H."/>
            <person name="Lang C."/>
            <person name="Lin S."/>
            <person name="Macmil S.L."/>
            <person name="Magdelenat G."/>
            <person name="Matthews L."/>
            <person name="McCorrison J."/>
            <person name="Monaghan E.L."/>
            <person name="Mun J.H."/>
            <person name="Najar F.Z."/>
            <person name="Nicholson C."/>
            <person name="Noirot C."/>
            <person name="O'Bleness M."/>
            <person name="Paule C.R."/>
            <person name="Poulain J."/>
            <person name="Prion F."/>
            <person name="Qin B."/>
            <person name="Qu C."/>
            <person name="Retzel E.F."/>
            <person name="Riddle C."/>
            <person name="Sallet E."/>
            <person name="Samain S."/>
            <person name="Samson N."/>
            <person name="Sanders I."/>
            <person name="Saurat O."/>
            <person name="Scarpelli C."/>
            <person name="Schiex T."/>
            <person name="Segurens B."/>
            <person name="Severin A.J."/>
            <person name="Sherrier D.J."/>
            <person name="Shi R."/>
            <person name="Sims S."/>
            <person name="Singer S.R."/>
            <person name="Sinharoy S."/>
            <person name="Sterck L."/>
            <person name="Viollet A."/>
            <person name="Wang B.B."/>
            <person name="Wang K."/>
            <person name="Wang M."/>
            <person name="Wang X."/>
            <person name="Warfsmann J."/>
            <person name="Weissenbach J."/>
            <person name="White D.D."/>
            <person name="White J.D."/>
            <person name="Wiley G.B."/>
            <person name="Wincker P."/>
            <person name="Xing Y."/>
            <person name="Yang L."/>
            <person name="Yao Z."/>
            <person name="Ying F."/>
            <person name="Zhai J."/>
            <person name="Zhou L."/>
            <person name="Zuber A."/>
            <person name="Denarie J."/>
            <person name="Dixon R.A."/>
            <person name="May G.D."/>
            <person name="Schwartz D.C."/>
            <person name="Rogers J."/>
            <person name="Quetier F."/>
            <person name="Town C.D."/>
            <person name="Roe B.A."/>
        </authorList>
    </citation>
    <scope>NUCLEOTIDE SEQUENCE [LARGE SCALE GENOMIC DNA]</scope>
    <source>
        <strain evidence="4">A17</strain>
        <strain evidence="6 7">cv. Jemalong A17</strain>
    </source>
</reference>
<dbReference type="PANTHER" id="PTHR28524">
    <property type="entry name" value="SUCCINATE DEHYDROGENASE ASSEMBLY FACTOR 4, MITOCHONDRIAL"/>
    <property type="match status" value="1"/>
</dbReference>
<evidence type="ECO:0000313" key="6">
    <source>
        <dbReference type="EnsemblPlants" id="AES73828"/>
    </source>
</evidence>
<organism evidence="4 7">
    <name type="scientific">Medicago truncatula</name>
    <name type="common">Barrel medic</name>
    <name type="synonym">Medicago tribuloides</name>
    <dbReference type="NCBI Taxonomy" id="3880"/>
    <lineage>
        <taxon>Eukaryota</taxon>
        <taxon>Viridiplantae</taxon>
        <taxon>Streptophyta</taxon>
        <taxon>Embryophyta</taxon>
        <taxon>Tracheophyta</taxon>
        <taxon>Spermatophyta</taxon>
        <taxon>Magnoliopsida</taxon>
        <taxon>eudicotyledons</taxon>
        <taxon>Gunneridae</taxon>
        <taxon>Pentapetalae</taxon>
        <taxon>rosids</taxon>
        <taxon>fabids</taxon>
        <taxon>Fabales</taxon>
        <taxon>Fabaceae</taxon>
        <taxon>Papilionoideae</taxon>
        <taxon>50 kb inversion clade</taxon>
        <taxon>NPAAA clade</taxon>
        <taxon>Hologalegina</taxon>
        <taxon>IRL clade</taxon>
        <taxon>Trifolieae</taxon>
        <taxon>Medicago</taxon>
    </lineage>
</organism>